<accession>A0A4V4HB93</accession>
<evidence type="ECO:0000256" key="1">
    <source>
        <dbReference type="SAM" id="MobiDB-lite"/>
    </source>
</evidence>
<protein>
    <submittedName>
        <fullName evidence="2">Uncharacterized protein</fullName>
    </submittedName>
</protein>
<evidence type="ECO:0000313" key="3">
    <source>
        <dbReference type="Proteomes" id="UP000297245"/>
    </source>
</evidence>
<feature type="compositionally biased region" description="Basic and acidic residues" evidence="1">
    <location>
        <begin position="143"/>
        <end position="153"/>
    </location>
</feature>
<feature type="region of interest" description="Disordered" evidence="1">
    <location>
        <begin position="143"/>
        <end position="180"/>
    </location>
</feature>
<dbReference type="Gene3D" id="1.10.600.10">
    <property type="entry name" value="Farnesyl Diphosphate Synthase"/>
    <property type="match status" value="1"/>
</dbReference>
<keyword evidence="3" id="KW-1185">Reference proteome</keyword>
<evidence type="ECO:0000313" key="2">
    <source>
        <dbReference type="EMBL" id="THU78435.1"/>
    </source>
</evidence>
<dbReference type="AlphaFoldDB" id="A0A4V4HB93"/>
<dbReference type="Proteomes" id="UP000297245">
    <property type="component" value="Unassembled WGS sequence"/>
</dbReference>
<organism evidence="2 3">
    <name type="scientific">Dendrothele bispora (strain CBS 962.96)</name>
    <dbReference type="NCBI Taxonomy" id="1314807"/>
    <lineage>
        <taxon>Eukaryota</taxon>
        <taxon>Fungi</taxon>
        <taxon>Dikarya</taxon>
        <taxon>Basidiomycota</taxon>
        <taxon>Agaricomycotina</taxon>
        <taxon>Agaricomycetes</taxon>
        <taxon>Agaricomycetidae</taxon>
        <taxon>Agaricales</taxon>
        <taxon>Agaricales incertae sedis</taxon>
        <taxon>Dendrothele</taxon>
    </lineage>
</organism>
<dbReference type="InterPro" id="IPR008949">
    <property type="entry name" value="Isoprenoid_synthase_dom_sf"/>
</dbReference>
<dbReference type="OrthoDB" id="6486656at2759"/>
<feature type="compositionally biased region" description="Basic residues" evidence="1">
    <location>
        <begin position="154"/>
        <end position="166"/>
    </location>
</feature>
<name>A0A4V4HB93_DENBC</name>
<proteinExistence type="predicted"/>
<gene>
    <name evidence="2" type="ORF">K435DRAFT_811554</name>
</gene>
<reference evidence="2 3" key="1">
    <citation type="journal article" date="2019" name="Nat. Ecol. Evol.">
        <title>Megaphylogeny resolves global patterns of mushroom evolution.</title>
        <authorList>
            <person name="Varga T."/>
            <person name="Krizsan K."/>
            <person name="Foldi C."/>
            <person name="Dima B."/>
            <person name="Sanchez-Garcia M."/>
            <person name="Sanchez-Ramirez S."/>
            <person name="Szollosi G.J."/>
            <person name="Szarkandi J.G."/>
            <person name="Papp V."/>
            <person name="Albert L."/>
            <person name="Andreopoulos W."/>
            <person name="Angelini C."/>
            <person name="Antonin V."/>
            <person name="Barry K.W."/>
            <person name="Bougher N.L."/>
            <person name="Buchanan P."/>
            <person name="Buyck B."/>
            <person name="Bense V."/>
            <person name="Catcheside P."/>
            <person name="Chovatia M."/>
            <person name="Cooper J."/>
            <person name="Damon W."/>
            <person name="Desjardin D."/>
            <person name="Finy P."/>
            <person name="Geml J."/>
            <person name="Haridas S."/>
            <person name="Hughes K."/>
            <person name="Justo A."/>
            <person name="Karasinski D."/>
            <person name="Kautmanova I."/>
            <person name="Kiss B."/>
            <person name="Kocsube S."/>
            <person name="Kotiranta H."/>
            <person name="LaButti K.M."/>
            <person name="Lechner B.E."/>
            <person name="Liimatainen K."/>
            <person name="Lipzen A."/>
            <person name="Lukacs Z."/>
            <person name="Mihaltcheva S."/>
            <person name="Morgado L.N."/>
            <person name="Niskanen T."/>
            <person name="Noordeloos M.E."/>
            <person name="Ohm R.A."/>
            <person name="Ortiz-Santana B."/>
            <person name="Ovrebo C."/>
            <person name="Racz N."/>
            <person name="Riley R."/>
            <person name="Savchenko A."/>
            <person name="Shiryaev A."/>
            <person name="Soop K."/>
            <person name="Spirin V."/>
            <person name="Szebenyi C."/>
            <person name="Tomsovsky M."/>
            <person name="Tulloss R.E."/>
            <person name="Uehling J."/>
            <person name="Grigoriev I.V."/>
            <person name="Vagvolgyi C."/>
            <person name="Papp T."/>
            <person name="Martin F.M."/>
            <person name="Miettinen O."/>
            <person name="Hibbett D.S."/>
            <person name="Nagy L.G."/>
        </authorList>
    </citation>
    <scope>NUCLEOTIDE SEQUENCE [LARGE SCALE GENOMIC DNA]</scope>
    <source>
        <strain evidence="2 3">CBS 962.96</strain>
    </source>
</reference>
<dbReference type="EMBL" id="ML180192">
    <property type="protein sequence ID" value="THU78435.1"/>
    <property type="molecule type" value="Genomic_DNA"/>
</dbReference>
<sequence>MRQFPCQFRLPDLTAITGSVCELKSNPHIHNANNSSEAIGAYYGENLKRFLSHRFDLFAELSFPDADQHHLETCIEFFIWAFSAELTYNDVQTRGKGAYVHGHKMNGCRHFTTAEPDKTGGIQTDSTTISALKKCKGFEIEDLPTQREQEEKKRMKRRERKRKGKFCRNSSSLHFAETVK</sequence>